<sequence>MYYKSASIDRSSRTLTMASKIVIVLCFALFVAAVAKSLYTDKQVADLNGRIAKCLSHLPAGPSNACRVSAGTTPIKQGAKRESRVEPIVACLTKAGISQGGPLQGAKQCLTEQLWSPI</sequence>
<dbReference type="RefSeq" id="XP_034249710.1">
    <property type="nucleotide sequence ID" value="XM_034393819.1"/>
</dbReference>
<keyword evidence="1" id="KW-1185">Reference proteome</keyword>
<dbReference type="KEGG" id="tpal:117650401"/>
<evidence type="ECO:0000313" key="2">
    <source>
        <dbReference type="RefSeq" id="XP_034249710.1"/>
    </source>
</evidence>
<gene>
    <name evidence="2" type="primary">LOC117650401</name>
</gene>
<proteinExistence type="predicted"/>
<dbReference type="GeneID" id="117650401"/>
<dbReference type="Proteomes" id="UP000515158">
    <property type="component" value="Unplaced"/>
</dbReference>
<accession>A0A6P8ZX61</accession>
<dbReference type="AlphaFoldDB" id="A0A6P8ZX61"/>
<reference evidence="2" key="1">
    <citation type="submission" date="2025-08" db="UniProtKB">
        <authorList>
            <consortium name="RefSeq"/>
        </authorList>
    </citation>
    <scope>IDENTIFICATION</scope>
    <source>
        <tissue evidence="2">Total insect</tissue>
    </source>
</reference>
<name>A0A6P8ZX61_THRPL</name>
<protein>
    <submittedName>
        <fullName evidence="2">Uncharacterized protein LOC117650401</fullName>
    </submittedName>
</protein>
<dbReference type="InParanoid" id="A0A6P8ZX61"/>
<evidence type="ECO:0000313" key="1">
    <source>
        <dbReference type="Proteomes" id="UP000515158"/>
    </source>
</evidence>
<organism evidence="2">
    <name type="scientific">Thrips palmi</name>
    <name type="common">Melon thrips</name>
    <dbReference type="NCBI Taxonomy" id="161013"/>
    <lineage>
        <taxon>Eukaryota</taxon>
        <taxon>Metazoa</taxon>
        <taxon>Ecdysozoa</taxon>
        <taxon>Arthropoda</taxon>
        <taxon>Hexapoda</taxon>
        <taxon>Insecta</taxon>
        <taxon>Pterygota</taxon>
        <taxon>Neoptera</taxon>
        <taxon>Paraneoptera</taxon>
        <taxon>Thysanoptera</taxon>
        <taxon>Terebrantia</taxon>
        <taxon>Thripoidea</taxon>
        <taxon>Thripidae</taxon>
        <taxon>Thrips</taxon>
    </lineage>
</organism>